<dbReference type="AlphaFoldDB" id="A0A562IW26"/>
<evidence type="ECO:0000313" key="9">
    <source>
        <dbReference type="Proteomes" id="UP000321490"/>
    </source>
</evidence>
<evidence type="ECO:0000256" key="6">
    <source>
        <dbReference type="ARBA" id="ARBA00034078"/>
    </source>
</evidence>
<dbReference type="GO" id="GO:0046872">
    <property type="term" value="F:metal ion binding"/>
    <property type="evidence" value="ECO:0007669"/>
    <property type="project" value="UniProtKB-KW"/>
</dbReference>
<evidence type="ECO:0000256" key="2">
    <source>
        <dbReference type="ARBA" id="ARBA00022714"/>
    </source>
</evidence>
<evidence type="ECO:0000256" key="5">
    <source>
        <dbReference type="ARBA" id="ARBA00023014"/>
    </source>
</evidence>
<evidence type="ECO:0000259" key="7">
    <source>
        <dbReference type="PROSITE" id="PS51085"/>
    </source>
</evidence>
<dbReference type="InterPro" id="IPR001055">
    <property type="entry name" value="Adrenodoxin-like"/>
</dbReference>
<evidence type="ECO:0000256" key="4">
    <source>
        <dbReference type="ARBA" id="ARBA00023004"/>
    </source>
</evidence>
<dbReference type="PROSITE" id="PS51085">
    <property type="entry name" value="2FE2S_FER_2"/>
    <property type="match status" value="1"/>
</dbReference>
<dbReference type="PANTHER" id="PTHR23426:SF65">
    <property type="entry name" value="FERREDOXIN-2, MITOCHONDRIAL"/>
    <property type="match status" value="1"/>
</dbReference>
<evidence type="ECO:0000256" key="3">
    <source>
        <dbReference type="ARBA" id="ARBA00022723"/>
    </source>
</evidence>
<dbReference type="PRINTS" id="PR00355">
    <property type="entry name" value="ADRENODOXIN"/>
</dbReference>
<dbReference type="Gene3D" id="3.10.20.30">
    <property type="match status" value="1"/>
</dbReference>
<gene>
    <name evidence="8" type="ORF">JD78_03733</name>
</gene>
<dbReference type="Proteomes" id="UP000321490">
    <property type="component" value="Unassembled WGS sequence"/>
</dbReference>
<keyword evidence="2" id="KW-0001">2Fe-2S</keyword>
<organism evidence="8 9">
    <name type="scientific">Modestobacter roseus</name>
    <dbReference type="NCBI Taxonomy" id="1181884"/>
    <lineage>
        <taxon>Bacteria</taxon>
        <taxon>Bacillati</taxon>
        <taxon>Actinomycetota</taxon>
        <taxon>Actinomycetes</taxon>
        <taxon>Geodermatophilales</taxon>
        <taxon>Geodermatophilaceae</taxon>
        <taxon>Modestobacter</taxon>
    </lineage>
</organism>
<dbReference type="GO" id="GO:0051537">
    <property type="term" value="F:2 iron, 2 sulfur cluster binding"/>
    <property type="evidence" value="ECO:0007669"/>
    <property type="project" value="UniProtKB-KW"/>
</dbReference>
<dbReference type="InterPro" id="IPR036010">
    <property type="entry name" value="2Fe-2S_ferredoxin-like_sf"/>
</dbReference>
<comment type="cofactor">
    <cofactor evidence="6">
        <name>[2Fe-2S] cluster</name>
        <dbReference type="ChEBI" id="CHEBI:190135"/>
    </cofactor>
</comment>
<evidence type="ECO:0000313" key="8">
    <source>
        <dbReference type="EMBL" id="TWH75178.1"/>
    </source>
</evidence>
<dbReference type="PANTHER" id="PTHR23426">
    <property type="entry name" value="FERREDOXIN/ADRENODOXIN"/>
    <property type="match status" value="1"/>
</dbReference>
<name>A0A562IW26_9ACTN</name>
<comment type="caution">
    <text evidence="8">The sequence shown here is derived from an EMBL/GenBank/DDBJ whole genome shotgun (WGS) entry which is preliminary data.</text>
</comment>
<feature type="domain" description="2Fe-2S ferredoxin-type" evidence="7">
    <location>
        <begin position="15"/>
        <end position="119"/>
    </location>
</feature>
<keyword evidence="3" id="KW-0479">Metal-binding</keyword>
<accession>A0A562IW26</accession>
<dbReference type="Pfam" id="PF00111">
    <property type="entry name" value="Fer2"/>
    <property type="match status" value="1"/>
</dbReference>
<sequence length="120" mass="12683">MSHRPPLREASSVMPTIRYTSADGDVREISATTGDSVMQTAVRNGVAGIVGECGGVLSCATCHVFVDAGDADRLPPVGELEDEMLDGTADDRRPTSRLSCQLVVSDELGDLHVTLPEAQE</sequence>
<dbReference type="InterPro" id="IPR012675">
    <property type="entry name" value="Beta-grasp_dom_sf"/>
</dbReference>
<evidence type="ECO:0000256" key="1">
    <source>
        <dbReference type="ARBA" id="ARBA00010914"/>
    </source>
</evidence>
<comment type="similarity">
    <text evidence="1">Belongs to the adrenodoxin/putidaredoxin family.</text>
</comment>
<keyword evidence="5" id="KW-0411">Iron-sulfur</keyword>
<dbReference type="EMBL" id="VLKF01000001">
    <property type="protein sequence ID" value="TWH75178.1"/>
    <property type="molecule type" value="Genomic_DNA"/>
</dbReference>
<keyword evidence="4" id="KW-0408">Iron</keyword>
<protein>
    <submittedName>
        <fullName evidence="8">2Fe-2S ferredoxin</fullName>
    </submittedName>
</protein>
<reference evidence="8 9" key="1">
    <citation type="submission" date="2019-07" db="EMBL/GenBank/DDBJ databases">
        <title>R&amp;d 2014.</title>
        <authorList>
            <person name="Klenk H.-P."/>
        </authorList>
    </citation>
    <scope>NUCLEOTIDE SEQUENCE [LARGE SCALE GENOMIC DNA]</scope>
    <source>
        <strain evidence="8 9">DSM 45764</strain>
    </source>
</reference>
<dbReference type="CDD" id="cd00207">
    <property type="entry name" value="fer2"/>
    <property type="match status" value="1"/>
</dbReference>
<proteinExistence type="inferred from homology"/>
<dbReference type="GO" id="GO:0140647">
    <property type="term" value="P:P450-containing electron transport chain"/>
    <property type="evidence" value="ECO:0007669"/>
    <property type="project" value="InterPro"/>
</dbReference>
<dbReference type="InterPro" id="IPR001041">
    <property type="entry name" value="2Fe-2S_ferredoxin-type"/>
</dbReference>
<dbReference type="GO" id="GO:0005829">
    <property type="term" value="C:cytosol"/>
    <property type="evidence" value="ECO:0007669"/>
    <property type="project" value="TreeGrafter"/>
</dbReference>
<dbReference type="GO" id="GO:0009055">
    <property type="term" value="F:electron transfer activity"/>
    <property type="evidence" value="ECO:0007669"/>
    <property type="project" value="TreeGrafter"/>
</dbReference>
<dbReference type="SUPFAM" id="SSF54292">
    <property type="entry name" value="2Fe-2S ferredoxin-like"/>
    <property type="match status" value="1"/>
</dbReference>
<keyword evidence="9" id="KW-1185">Reference proteome</keyword>